<protein>
    <submittedName>
        <fullName evidence="2">Uncharacterized protein</fullName>
    </submittedName>
</protein>
<evidence type="ECO:0000313" key="2">
    <source>
        <dbReference type="EMBL" id="MPN57868.1"/>
    </source>
</evidence>
<sequence length="46" mass="5019">MGLIAVLHTSAPLAAISIYVVSGLLHFDWGKWLLLKEDGDPLKESI</sequence>
<evidence type="ECO:0000256" key="1">
    <source>
        <dbReference type="SAM" id="Phobius"/>
    </source>
</evidence>
<feature type="transmembrane region" description="Helical" evidence="1">
    <location>
        <begin position="6"/>
        <end position="27"/>
    </location>
</feature>
<accession>A0A645J2F7</accession>
<reference evidence="2" key="1">
    <citation type="submission" date="2019-08" db="EMBL/GenBank/DDBJ databases">
        <authorList>
            <person name="Kucharzyk K."/>
            <person name="Murdoch R.W."/>
            <person name="Higgins S."/>
            <person name="Loffler F."/>
        </authorList>
    </citation>
    <scope>NUCLEOTIDE SEQUENCE</scope>
</reference>
<organism evidence="2">
    <name type="scientific">bioreactor metagenome</name>
    <dbReference type="NCBI Taxonomy" id="1076179"/>
    <lineage>
        <taxon>unclassified sequences</taxon>
        <taxon>metagenomes</taxon>
        <taxon>ecological metagenomes</taxon>
    </lineage>
</organism>
<dbReference type="AlphaFoldDB" id="A0A645J2F7"/>
<dbReference type="EMBL" id="VSSQ01129947">
    <property type="protein sequence ID" value="MPN57868.1"/>
    <property type="molecule type" value="Genomic_DNA"/>
</dbReference>
<name>A0A645J2F7_9ZZZZ</name>
<keyword evidence="1" id="KW-1133">Transmembrane helix</keyword>
<proteinExistence type="predicted"/>
<gene>
    <name evidence="2" type="ORF">SDC9_205564</name>
</gene>
<keyword evidence="1" id="KW-0472">Membrane</keyword>
<keyword evidence="1" id="KW-0812">Transmembrane</keyword>
<comment type="caution">
    <text evidence="2">The sequence shown here is derived from an EMBL/GenBank/DDBJ whole genome shotgun (WGS) entry which is preliminary data.</text>
</comment>